<evidence type="ECO:0000313" key="3">
    <source>
        <dbReference type="Proteomes" id="UP000464658"/>
    </source>
</evidence>
<dbReference type="Proteomes" id="UP000464658">
    <property type="component" value="Chromosome"/>
</dbReference>
<evidence type="ECO:0000256" key="1">
    <source>
        <dbReference type="SAM" id="Coils"/>
    </source>
</evidence>
<gene>
    <name evidence="2" type="ORF">BsIDN1_45660</name>
</gene>
<dbReference type="AlphaFoldDB" id="A0A5S9MD87"/>
<feature type="coiled-coil region" evidence="1">
    <location>
        <begin position="39"/>
        <end position="66"/>
    </location>
</feature>
<reference evidence="2 3" key="1">
    <citation type="submission" date="2019-12" db="EMBL/GenBank/DDBJ databases">
        <title>Full genome sequence of a Bacillus safensis strain isolated from commercially available natto in Indonesia.</title>
        <authorList>
            <person name="Yoshida M."/>
            <person name="Uomi M."/>
            <person name="Waturangi D."/>
            <person name="Ekaputri J.J."/>
            <person name="Setiamarga D.H.E."/>
        </authorList>
    </citation>
    <scope>NUCLEOTIDE SEQUENCE [LARGE SCALE GENOMIC DNA]</scope>
    <source>
        <strain evidence="2 3">IDN1</strain>
    </source>
</reference>
<keyword evidence="1" id="KW-0175">Coiled coil</keyword>
<protein>
    <submittedName>
        <fullName evidence="2">Uncharacterized protein</fullName>
    </submittedName>
</protein>
<accession>A0A5S9MD87</accession>
<evidence type="ECO:0000313" key="2">
    <source>
        <dbReference type="EMBL" id="BBP90948.1"/>
    </source>
</evidence>
<organism evidence="2 3">
    <name type="scientific">Bacillus safensis</name>
    <dbReference type="NCBI Taxonomy" id="561879"/>
    <lineage>
        <taxon>Bacteria</taxon>
        <taxon>Bacillati</taxon>
        <taxon>Bacillota</taxon>
        <taxon>Bacilli</taxon>
        <taxon>Bacillales</taxon>
        <taxon>Bacillaceae</taxon>
        <taxon>Bacillus</taxon>
    </lineage>
</organism>
<name>A0A5S9MD87_BACIA</name>
<dbReference type="EMBL" id="AP021906">
    <property type="protein sequence ID" value="BBP90948.1"/>
    <property type="molecule type" value="Genomic_DNA"/>
</dbReference>
<proteinExistence type="predicted"/>
<sequence length="70" mass="8299">MNWINPFHSAQLNSKKATMLLNAIKDNENTEEMPSVEEFTQLKNKFEEAQNYINEQETKVVMLEKKRLKI</sequence>